<dbReference type="PANTHER" id="PTHR46663:SF2">
    <property type="entry name" value="GGDEF DOMAIN-CONTAINING PROTEIN"/>
    <property type="match status" value="1"/>
</dbReference>
<dbReference type="SMART" id="SM00267">
    <property type="entry name" value="GGDEF"/>
    <property type="match status" value="1"/>
</dbReference>
<accession>A0A071MKE5</accession>
<feature type="domain" description="HAMP" evidence="2">
    <location>
        <begin position="187"/>
        <end position="240"/>
    </location>
</feature>
<dbReference type="GO" id="GO:0007165">
    <property type="term" value="P:signal transduction"/>
    <property type="evidence" value="ECO:0007669"/>
    <property type="project" value="InterPro"/>
</dbReference>
<dbReference type="InterPro" id="IPR000160">
    <property type="entry name" value="GGDEF_dom"/>
</dbReference>
<organism evidence="4">
    <name type="scientific">Burkholderia cenocepacia</name>
    <dbReference type="NCBI Taxonomy" id="95486"/>
    <lineage>
        <taxon>Bacteria</taxon>
        <taxon>Pseudomonadati</taxon>
        <taxon>Pseudomonadota</taxon>
        <taxon>Betaproteobacteria</taxon>
        <taxon>Burkholderiales</taxon>
        <taxon>Burkholderiaceae</taxon>
        <taxon>Burkholderia</taxon>
        <taxon>Burkholderia cepacia complex</taxon>
    </lineage>
</organism>
<dbReference type="AlphaFoldDB" id="A0A071MKE5"/>
<keyword evidence="1" id="KW-0472">Membrane</keyword>
<dbReference type="Pfam" id="PF00990">
    <property type="entry name" value="GGDEF"/>
    <property type="match status" value="1"/>
</dbReference>
<feature type="domain" description="GGDEF" evidence="3">
    <location>
        <begin position="283"/>
        <end position="417"/>
    </location>
</feature>
<dbReference type="SUPFAM" id="SSF55073">
    <property type="entry name" value="Nucleotide cyclase"/>
    <property type="match status" value="1"/>
</dbReference>
<comment type="caution">
    <text evidence="4">The sequence shown here is derived from an EMBL/GenBank/DDBJ whole genome shotgun (WGS) entry which is preliminary data.</text>
</comment>
<dbReference type="PANTHER" id="PTHR46663">
    <property type="entry name" value="DIGUANYLATE CYCLASE DGCT-RELATED"/>
    <property type="match status" value="1"/>
</dbReference>
<sequence length="422" mass="44580">MTRSALPVSASRMPRPTLQSVLRRAHLRLAFIAVTMAAVSLIVVAVIALRAYAGNNLNLLARSLGYTVEAALVFGDRVAANEAIGLIASDEDVAQVVVTDSKGQLFATWQLPAGNGIARLERAVADAALPGPVTVPVLHDGIIVGHVVVRGRGHQFFGFLLGGVGGILGCLAVSVFGAYVSSKRLLRNIVSPLRALAGVAHAVRRERAFARRVEPVAIAELNQLGDDFNALLDEFEDWQNTLRDENASLEHKATHDALTGLPNRAQFESRLALALCDATLTGQRVAVLYLDCDRFKEINDCLGHDAGDAVLVGIASRLRTQVREADLVARLGGDEFAVMLAAVPEAGSVCRIADGILSGMAPSIELSDGRMVATMMSAGVALYPDHASDASGLLRAADAAMYRAKRARPGSWQLAEGVVGSA</sequence>
<dbReference type="InterPro" id="IPR029787">
    <property type="entry name" value="Nucleotide_cyclase"/>
</dbReference>
<dbReference type="NCBIfam" id="TIGR00254">
    <property type="entry name" value="GGDEF"/>
    <property type="match status" value="1"/>
</dbReference>
<dbReference type="InterPro" id="IPR052163">
    <property type="entry name" value="DGC-Regulatory_Protein"/>
</dbReference>
<gene>
    <name evidence="4" type="ORF">DT99_03190</name>
</gene>
<evidence type="ECO:0000256" key="1">
    <source>
        <dbReference type="SAM" id="Phobius"/>
    </source>
</evidence>
<feature type="transmembrane region" description="Helical" evidence="1">
    <location>
        <begin position="29"/>
        <end position="53"/>
    </location>
</feature>
<dbReference type="PROSITE" id="PS50885">
    <property type="entry name" value="HAMP"/>
    <property type="match status" value="1"/>
</dbReference>
<dbReference type="InterPro" id="IPR033417">
    <property type="entry name" value="CHASE8"/>
</dbReference>
<dbReference type="InterPro" id="IPR043128">
    <property type="entry name" value="Rev_trsase/Diguanyl_cyclase"/>
</dbReference>
<feature type="transmembrane region" description="Helical" evidence="1">
    <location>
        <begin position="156"/>
        <end position="180"/>
    </location>
</feature>
<dbReference type="Pfam" id="PF17152">
    <property type="entry name" value="CHASE8"/>
    <property type="match status" value="1"/>
</dbReference>
<dbReference type="InterPro" id="IPR003660">
    <property type="entry name" value="HAMP_dom"/>
</dbReference>
<dbReference type="EMBL" id="JJOA01000002">
    <property type="protein sequence ID" value="KEA61135.1"/>
    <property type="molecule type" value="Genomic_DNA"/>
</dbReference>
<name>A0A071MKE5_9BURK</name>
<dbReference type="GO" id="GO:0016020">
    <property type="term" value="C:membrane"/>
    <property type="evidence" value="ECO:0007669"/>
    <property type="project" value="InterPro"/>
</dbReference>
<dbReference type="Gene3D" id="3.30.70.270">
    <property type="match status" value="1"/>
</dbReference>
<dbReference type="OrthoDB" id="9812260at2"/>
<reference evidence="4" key="1">
    <citation type="submission" date="2014-04" db="EMBL/GenBank/DDBJ databases">
        <title>In planta biocontrol of soil-borne Fusarium wilt of banana through a plant endophytic bacterium, Burkholderia cenocepacia 869T2.</title>
        <authorList>
            <person name="Ho Y.-N."/>
            <person name="Chiang H.-M."/>
            <person name="Chao C.-P."/>
            <person name="Su C.-C."/>
            <person name="Hsu H.-F."/>
            <person name="Guo C.-T."/>
            <person name="Hsieh J.-L."/>
            <person name="Huang C.-C."/>
        </authorList>
    </citation>
    <scope>NUCLEOTIDE SEQUENCE [LARGE SCALE GENOMIC DNA]</scope>
    <source>
        <strain evidence="4">869T2</strain>
    </source>
</reference>
<keyword evidence="1" id="KW-0812">Transmembrane</keyword>
<evidence type="ECO:0000259" key="2">
    <source>
        <dbReference type="PROSITE" id="PS50885"/>
    </source>
</evidence>
<dbReference type="CDD" id="cd01949">
    <property type="entry name" value="GGDEF"/>
    <property type="match status" value="1"/>
</dbReference>
<proteinExistence type="predicted"/>
<dbReference type="PROSITE" id="PS50887">
    <property type="entry name" value="GGDEF"/>
    <property type="match status" value="1"/>
</dbReference>
<evidence type="ECO:0000259" key="3">
    <source>
        <dbReference type="PROSITE" id="PS50887"/>
    </source>
</evidence>
<keyword evidence="1" id="KW-1133">Transmembrane helix</keyword>
<evidence type="ECO:0000313" key="4">
    <source>
        <dbReference type="EMBL" id="KEA61135.1"/>
    </source>
</evidence>
<protein>
    <submittedName>
        <fullName evidence="4">DeoR faimly transcriptional regulator</fullName>
    </submittedName>
</protein>